<evidence type="ECO:0000313" key="2">
    <source>
        <dbReference type="Proteomes" id="UP001148312"/>
    </source>
</evidence>
<dbReference type="RefSeq" id="XP_056786579.1">
    <property type="nucleotide sequence ID" value="XM_056938197.1"/>
</dbReference>
<organism evidence="1 2">
    <name type="scientific">Penicillium diatomitis</name>
    <dbReference type="NCBI Taxonomy" id="2819901"/>
    <lineage>
        <taxon>Eukaryota</taxon>
        <taxon>Fungi</taxon>
        <taxon>Dikarya</taxon>
        <taxon>Ascomycota</taxon>
        <taxon>Pezizomycotina</taxon>
        <taxon>Eurotiomycetes</taxon>
        <taxon>Eurotiomycetidae</taxon>
        <taxon>Eurotiales</taxon>
        <taxon>Aspergillaceae</taxon>
        <taxon>Penicillium</taxon>
    </lineage>
</organism>
<dbReference type="Gene3D" id="1.25.40.10">
    <property type="entry name" value="Tetratricopeptide repeat domain"/>
    <property type="match status" value="1"/>
</dbReference>
<name>A0A9W9WR01_9EURO</name>
<dbReference type="AlphaFoldDB" id="A0A9W9WR01"/>
<reference evidence="1" key="2">
    <citation type="journal article" date="2023" name="IMA Fungus">
        <title>Comparative genomic study of the Penicillium genus elucidates a diverse pangenome and 15 lateral gene transfer events.</title>
        <authorList>
            <person name="Petersen C."/>
            <person name="Sorensen T."/>
            <person name="Nielsen M.R."/>
            <person name="Sondergaard T.E."/>
            <person name="Sorensen J.L."/>
            <person name="Fitzpatrick D.A."/>
            <person name="Frisvad J.C."/>
            <person name="Nielsen K.L."/>
        </authorList>
    </citation>
    <scope>NUCLEOTIDE SEQUENCE</scope>
    <source>
        <strain evidence="1">IBT 30728</strain>
    </source>
</reference>
<dbReference type="InterPro" id="IPR011990">
    <property type="entry name" value="TPR-like_helical_dom_sf"/>
</dbReference>
<accession>A0A9W9WR01</accession>
<dbReference type="PANTHER" id="PTHR46082">
    <property type="entry name" value="ATP/GTP-BINDING PROTEIN-RELATED"/>
    <property type="match status" value="1"/>
</dbReference>
<protein>
    <submittedName>
        <fullName evidence="1">Uncharacterized protein</fullName>
    </submittedName>
</protein>
<comment type="caution">
    <text evidence="1">The sequence shown here is derived from an EMBL/GenBank/DDBJ whole genome shotgun (WGS) entry which is preliminary data.</text>
</comment>
<dbReference type="PANTHER" id="PTHR46082:SF6">
    <property type="entry name" value="AAA+ ATPASE DOMAIN-CONTAINING PROTEIN-RELATED"/>
    <property type="match status" value="1"/>
</dbReference>
<sequence>MSLESWGDISQYALIPGYTQTPGYASTPANLRWSPASPSNIGSINVDPISPIYYTSPKQTASQKNNLPLLQFGDWEERRIYNEDPPTYTEQDLVLAPRFHWRLFLQPKLKELFTRKYLYRKLESDNISVVVSATRQKGLTLSDAYVIGEFFPTADHGSILLTSRLQRLTKLGKSFQLNILDSKETTQLLLQSAYLPARDAVGQLESNTGTKFLNPQMRSSPGRLCVKLEPVLLSTCSITMNLGPVFSCNRILNASTNRTWMISYHEIQKRDPHAAKLLLLSAHFDNRDIWYELIKSSCHSSDAPVWLERTRSSGLPFNTGVKNLIGFSLRETKEQVGSYTRHPVVQDWCIHLSSTEKNADSTLLNELALIAVGYNVPSSSDRNYSVLQQWLIPHANHVHHGDWSSGNIGIAVWKVFNDLEYLYFDKGKLKEAEEMYQRALAGYEKALGPDHTSTFDTVNNLGNLYKDQGKLKEAEEIHQRARADSEKAAYVHVKRARGAVERLTRRVKHRR</sequence>
<gene>
    <name evidence="1" type="ORF">N7539_008602</name>
</gene>
<dbReference type="Pfam" id="PF13424">
    <property type="entry name" value="TPR_12"/>
    <property type="match status" value="1"/>
</dbReference>
<dbReference type="Proteomes" id="UP001148312">
    <property type="component" value="Unassembled WGS sequence"/>
</dbReference>
<dbReference type="SUPFAM" id="SSF48452">
    <property type="entry name" value="TPR-like"/>
    <property type="match status" value="1"/>
</dbReference>
<reference evidence="1" key="1">
    <citation type="submission" date="2022-12" db="EMBL/GenBank/DDBJ databases">
        <authorList>
            <person name="Petersen C."/>
        </authorList>
    </citation>
    <scope>NUCLEOTIDE SEQUENCE</scope>
    <source>
        <strain evidence="1">IBT 30728</strain>
    </source>
</reference>
<dbReference type="GeneID" id="81628447"/>
<keyword evidence="2" id="KW-1185">Reference proteome</keyword>
<evidence type="ECO:0000313" key="1">
    <source>
        <dbReference type="EMBL" id="KAJ5472033.1"/>
    </source>
</evidence>
<dbReference type="EMBL" id="JAPWDQ010000013">
    <property type="protein sequence ID" value="KAJ5472033.1"/>
    <property type="molecule type" value="Genomic_DNA"/>
</dbReference>
<proteinExistence type="predicted"/>
<dbReference type="InterPro" id="IPR053137">
    <property type="entry name" value="NLR-like"/>
</dbReference>